<comment type="caution">
    <text evidence="2">The sequence shown here is derived from an EMBL/GenBank/DDBJ whole genome shotgun (WGS) entry which is preliminary data.</text>
</comment>
<keyword evidence="3" id="KW-1185">Reference proteome</keyword>
<accession>A0A6L5YV56</accession>
<evidence type="ECO:0000313" key="3">
    <source>
        <dbReference type="Proteomes" id="UP000474957"/>
    </source>
</evidence>
<organism evidence="2 3">
    <name type="scientific">Halovulum marinum</name>
    <dbReference type="NCBI Taxonomy" id="2662447"/>
    <lineage>
        <taxon>Bacteria</taxon>
        <taxon>Pseudomonadati</taxon>
        <taxon>Pseudomonadota</taxon>
        <taxon>Alphaproteobacteria</taxon>
        <taxon>Rhodobacterales</taxon>
        <taxon>Paracoccaceae</taxon>
        <taxon>Halovulum</taxon>
    </lineage>
</organism>
<feature type="transmembrane region" description="Helical" evidence="1">
    <location>
        <begin position="70"/>
        <end position="91"/>
    </location>
</feature>
<dbReference type="InterPro" id="IPR021836">
    <property type="entry name" value="DUF3429"/>
</dbReference>
<dbReference type="AlphaFoldDB" id="A0A6L5YV56"/>
<dbReference type="EMBL" id="WIND01000001">
    <property type="protein sequence ID" value="MSU88158.1"/>
    <property type="molecule type" value="Genomic_DNA"/>
</dbReference>
<feature type="transmembrane region" description="Helical" evidence="1">
    <location>
        <begin position="125"/>
        <end position="142"/>
    </location>
</feature>
<gene>
    <name evidence="2" type="ORF">GE300_00835</name>
</gene>
<dbReference type="PANTHER" id="PTHR15887:SF1">
    <property type="entry name" value="TRANSMEMBRANE PROTEIN 69"/>
    <property type="match status" value="1"/>
</dbReference>
<sequence length="143" mass="14351">MAGARVPLPAAALGVAGLLPFAAGALAAWGLMPGISNPFTGLLVLQTYGAAILAFMGGCLWGFAAQAARAGWLALGLSAIPALWAFGANFAADAIEALIAGFVVLMLLDAVSVARGLGPAWWLRLRLPLTAVVLICLIAGALA</sequence>
<reference evidence="2 3" key="1">
    <citation type="submission" date="2019-10" db="EMBL/GenBank/DDBJ databases">
        <title>Cognatihalovulum marinum gen. nov. sp. nov., a new member of the family Rhodobacteraceae isolated from deep seawater of the Northwest Indian Ocean.</title>
        <authorList>
            <person name="Ruan C."/>
            <person name="Wang J."/>
            <person name="Zheng X."/>
            <person name="Song L."/>
            <person name="Zhu Y."/>
            <person name="Huang Y."/>
            <person name="Lu Z."/>
            <person name="Du W."/>
            <person name="Huang L."/>
            <person name="Dai X."/>
        </authorList>
    </citation>
    <scope>NUCLEOTIDE SEQUENCE [LARGE SCALE GENOMIC DNA]</scope>
    <source>
        <strain evidence="2 3">2CG4</strain>
    </source>
</reference>
<keyword evidence="1" id="KW-0812">Transmembrane</keyword>
<protein>
    <submittedName>
        <fullName evidence="2">DUF3429 family protein</fullName>
    </submittedName>
</protein>
<name>A0A6L5YV56_9RHOB</name>
<keyword evidence="1" id="KW-1133">Transmembrane helix</keyword>
<evidence type="ECO:0000256" key="1">
    <source>
        <dbReference type="SAM" id="Phobius"/>
    </source>
</evidence>
<dbReference type="Pfam" id="PF11911">
    <property type="entry name" value="DUF3429"/>
    <property type="match status" value="1"/>
</dbReference>
<dbReference type="RefSeq" id="WP_154443958.1">
    <property type="nucleotide sequence ID" value="NZ_WIND01000001.1"/>
</dbReference>
<feature type="transmembrane region" description="Helical" evidence="1">
    <location>
        <begin position="43"/>
        <end position="63"/>
    </location>
</feature>
<keyword evidence="1" id="KW-0472">Membrane</keyword>
<dbReference type="Proteomes" id="UP000474957">
    <property type="component" value="Unassembled WGS sequence"/>
</dbReference>
<feature type="transmembrane region" description="Helical" evidence="1">
    <location>
        <begin position="97"/>
        <end position="118"/>
    </location>
</feature>
<dbReference type="PANTHER" id="PTHR15887">
    <property type="entry name" value="TRANSMEMBRANE PROTEIN 69"/>
    <property type="match status" value="1"/>
</dbReference>
<evidence type="ECO:0000313" key="2">
    <source>
        <dbReference type="EMBL" id="MSU88158.1"/>
    </source>
</evidence>
<proteinExistence type="predicted"/>